<feature type="region of interest" description="Disordered" evidence="1">
    <location>
        <begin position="210"/>
        <end position="236"/>
    </location>
</feature>
<organism evidence="2 3">
    <name type="scientific">Nocardia aurantia</name>
    <dbReference type="NCBI Taxonomy" id="2585199"/>
    <lineage>
        <taxon>Bacteria</taxon>
        <taxon>Bacillati</taxon>
        <taxon>Actinomycetota</taxon>
        <taxon>Actinomycetes</taxon>
        <taxon>Mycobacteriales</taxon>
        <taxon>Nocardiaceae</taxon>
        <taxon>Nocardia</taxon>
    </lineage>
</organism>
<comment type="caution">
    <text evidence="2">The sequence shown here is derived from an EMBL/GenBank/DDBJ whole genome shotgun (WGS) entry which is preliminary data.</text>
</comment>
<protein>
    <submittedName>
        <fullName evidence="2">Uncharacterized protein</fullName>
    </submittedName>
</protein>
<sequence>MMIEGRIGRDASAGTGVWTLAFRRGPDDPVAVAVPAPDQRGSRLGALFGRGRPPGPRHRLTYTDGSVVLVEPRGGDATVLRRGDGAAIGTILHGISSTAAAATGGTLCHFVPHPTEPRTPDLFHLLVLDQSGNEFGRLQVIRTVPGWAPHHIDQLWDTHLWWDRTGTPLPLPILGTRLVVERRVDREELDALLGACVDMALGMRPYITAMRGDDPDPGPAPPRTPIGCTHFHPGPG</sequence>
<gene>
    <name evidence="2" type="ORF">NRB56_35840</name>
</gene>
<name>A0A7K0DQL1_9NOCA</name>
<dbReference type="EMBL" id="WEGI01000007">
    <property type="protein sequence ID" value="MQY28001.1"/>
    <property type="molecule type" value="Genomic_DNA"/>
</dbReference>
<reference evidence="2 3" key="1">
    <citation type="submission" date="2019-10" db="EMBL/GenBank/DDBJ databases">
        <title>Nocardia macrotermitis sp. nov. and Nocardia aurantia sp. nov., isolated from the gut of fungus growing-termite Macrotermes natalensis.</title>
        <authorList>
            <person name="Benndorf R."/>
            <person name="Schwitalla J."/>
            <person name="Martin K."/>
            <person name="De Beer W."/>
            <person name="Kaster A.-K."/>
            <person name="Vollmers J."/>
            <person name="Poulsen M."/>
            <person name="Beemelmanns C."/>
        </authorList>
    </citation>
    <scope>NUCLEOTIDE SEQUENCE [LARGE SCALE GENOMIC DNA]</scope>
    <source>
        <strain evidence="2 3">RB56</strain>
    </source>
</reference>
<dbReference type="AlphaFoldDB" id="A0A7K0DQL1"/>
<evidence type="ECO:0000313" key="2">
    <source>
        <dbReference type="EMBL" id="MQY28001.1"/>
    </source>
</evidence>
<keyword evidence="3" id="KW-1185">Reference proteome</keyword>
<dbReference type="Proteomes" id="UP000431401">
    <property type="component" value="Unassembled WGS sequence"/>
</dbReference>
<accession>A0A7K0DQL1</accession>
<proteinExistence type="predicted"/>
<evidence type="ECO:0000256" key="1">
    <source>
        <dbReference type="SAM" id="MobiDB-lite"/>
    </source>
</evidence>
<evidence type="ECO:0000313" key="3">
    <source>
        <dbReference type="Proteomes" id="UP000431401"/>
    </source>
</evidence>